<comment type="caution">
    <text evidence="1">The sequence shown here is derived from an EMBL/GenBank/DDBJ whole genome shotgun (WGS) entry which is preliminary data.</text>
</comment>
<dbReference type="RefSeq" id="WP_343787196.1">
    <property type="nucleotide sequence ID" value="NZ_BAAAEU010000004.1"/>
</dbReference>
<dbReference type="InterPro" id="IPR011008">
    <property type="entry name" value="Dimeric_a/b-barrel"/>
</dbReference>
<dbReference type="SUPFAM" id="SSF54909">
    <property type="entry name" value="Dimeric alpha+beta barrel"/>
    <property type="match status" value="1"/>
</dbReference>
<sequence length="118" mass="13746">MYIAVLVIPVPEENRDAYREWSEKSAAIFKKYGCMEIVDCWDDYVPAGKQTDFYRAVAAKDGEKIVVSWQIWPDKESFYSSEARMHEDKVLEVSGEIPFDPKRLIYGCFQPIHTMGRK</sequence>
<organism evidence="1 2">
    <name type="scientific">Dokdonella soli</name>
    <dbReference type="NCBI Taxonomy" id="529810"/>
    <lineage>
        <taxon>Bacteria</taxon>
        <taxon>Pseudomonadati</taxon>
        <taxon>Pseudomonadota</taxon>
        <taxon>Gammaproteobacteria</taxon>
        <taxon>Lysobacterales</taxon>
        <taxon>Rhodanobacteraceae</taxon>
        <taxon>Dokdonella</taxon>
    </lineage>
</organism>
<reference evidence="1 2" key="1">
    <citation type="journal article" date="2019" name="Int. J. Syst. Evol. Microbiol.">
        <title>The Global Catalogue of Microorganisms (GCM) 10K type strain sequencing project: providing services to taxonomists for standard genome sequencing and annotation.</title>
        <authorList>
            <consortium name="The Broad Institute Genomics Platform"/>
            <consortium name="The Broad Institute Genome Sequencing Center for Infectious Disease"/>
            <person name="Wu L."/>
            <person name="Ma J."/>
        </authorList>
    </citation>
    <scope>NUCLEOTIDE SEQUENCE [LARGE SCALE GENOMIC DNA]</scope>
    <source>
        <strain evidence="1 2">JCM 15421</strain>
    </source>
</reference>
<evidence type="ECO:0000313" key="1">
    <source>
        <dbReference type="EMBL" id="GAA0707829.1"/>
    </source>
</evidence>
<dbReference type="EMBL" id="BAAAEU010000004">
    <property type="protein sequence ID" value="GAA0707829.1"/>
    <property type="molecule type" value="Genomic_DNA"/>
</dbReference>
<gene>
    <name evidence="1" type="ORF">GCM10009105_06870</name>
</gene>
<dbReference type="Pfam" id="PF07237">
    <property type="entry name" value="DUF1428"/>
    <property type="match status" value="1"/>
</dbReference>
<accession>A0ABN1ID12</accession>
<proteinExistence type="predicted"/>
<protein>
    <submittedName>
        <fullName evidence="1">DUF1428 domain-containing protein</fullName>
    </submittedName>
</protein>
<dbReference type="Proteomes" id="UP001501523">
    <property type="component" value="Unassembled WGS sequence"/>
</dbReference>
<name>A0ABN1ID12_9GAMM</name>
<keyword evidence="2" id="KW-1185">Reference proteome</keyword>
<dbReference type="PIRSF" id="PIRSF007028">
    <property type="entry name" value="UCP007028"/>
    <property type="match status" value="1"/>
</dbReference>
<dbReference type="Gene3D" id="3.30.70.100">
    <property type="match status" value="1"/>
</dbReference>
<dbReference type="InterPro" id="IPR009874">
    <property type="entry name" value="DUF1428"/>
</dbReference>
<evidence type="ECO:0000313" key="2">
    <source>
        <dbReference type="Proteomes" id="UP001501523"/>
    </source>
</evidence>